<dbReference type="AlphaFoldDB" id="A0A1H3BJX6"/>
<evidence type="ECO:0000313" key="4">
    <source>
        <dbReference type="EMBL" id="SDX42187.1"/>
    </source>
</evidence>
<gene>
    <name evidence="4" type="ORF">SAMN05660209_00465</name>
</gene>
<evidence type="ECO:0000313" key="5">
    <source>
        <dbReference type="Proteomes" id="UP000198921"/>
    </source>
</evidence>
<protein>
    <submittedName>
        <fullName evidence="4">Sirohydrochlorin ferrochelatase</fullName>
    </submittedName>
</protein>
<dbReference type="InterPro" id="IPR002762">
    <property type="entry name" value="CbiX-like"/>
</dbReference>
<feature type="region of interest" description="Disordered" evidence="3">
    <location>
        <begin position="1"/>
        <end position="32"/>
    </location>
</feature>
<evidence type="ECO:0000256" key="2">
    <source>
        <dbReference type="ARBA" id="ARBA00023239"/>
    </source>
</evidence>
<dbReference type="CDD" id="cd03416">
    <property type="entry name" value="CbiX_SirB_N"/>
    <property type="match status" value="1"/>
</dbReference>
<dbReference type="Proteomes" id="UP000198921">
    <property type="component" value="Unassembled WGS sequence"/>
</dbReference>
<keyword evidence="2" id="KW-0456">Lyase</keyword>
<evidence type="ECO:0000256" key="3">
    <source>
        <dbReference type="SAM" id="MobiDB-lite"/>
    </source>
</evidence>
<dbReference type="GO" id="GO:0016829">
    <property type="term" value="F:lyase activity"/>
    <property type="evidence" value="ECO:0007669"/>
    <property type="project" value="UniProtKB-KW"/>
</dbReference>
<dbReference type="GO" id="GO:0046872">
    <property type="term" value="F:metal ion binding"/>
    <property type="evidence" value="ECO:0007669"/>
    <property type="project" value="UniProtKB-KW"/>
</dbReference>
<dbReference type="PANTHER" id="PTHR33542:SF5">
    <property type="entry name" value="FERROCHELATASE CHE1"/>
    <property type="match status" value="1"/>
</dbReference>
<organism evidence="4 5">
    <name type="scientific">Geodermatophilus africanus</name>
    <dbReference type="NCBI Taxonomy" id="1137993"/>
    <lineage>
        <taxon>Bacteria</taxon>
        <taxon>Bacillati</taxon>
        <taxon>Actinomycetota</taxon>
        <taxon>Actinomycetes</taxon>
        <taxon>Geodermatophilales</taxon>
        <taxon>Geodermatophilaceae</taxon>
        <taxon>Geodermatophilus</taxon>
    </lineage>
</organism>
<accession>A0A1H3BJX6</accession>
<dbReference type="SUPFAM" id="SSF53800">
    <property type="entry name" value="Chelatase"/>
    <property type="match status" value="1"/>
</dbReference>
<dbReference type="STRING" id="1137993.SAMN05660209_00465"/>
<dbReference type="PANTHER" id="PTHR33542">
    <property type="entry name" value="SIROHYDROCHLORIN FERROCHELATASE, CHLOROPLASTIC"/>
    <property type="match status" value="1"/>
</dbReference>
<dbReference type="EMBL" id="FNOT01000001">
    <property type="protein sequence ID" value="SDX42187.1"/>
    <property type="molecule type" value="Genomic_DNA"/>
</dbReference>
<dbReference type="Pfam" id="PF01903">
    <property type="entry name" value="CbiX"/>
    <property type="match status" value="2"/>
</dbReference>
<reference evidence="5" key="1">
    <citation type="submission" date="2016-10" db="EMBL/GenBank/DDBJ databases">
        <authorList>
            <person name="Varghese N."/>
            <person name="Submissions S."/>
        </authorList>
    </citation>
    <scope>NUCLEOTIDE SEQUENCE [LARGE SCALE GENOMIC DNA]</scope>
    <source>
        <strain evidence="5">DSM 45422</strain>
    </source>
</reference>
<evidence type="ECO:0000256" key="1">
    <source>
        <dbReference type="ARBA" id="ARBA00022723"/>
    </source>
</evidence>
<keyword evidence="1" id="KW-0479">Metal-binding</keyword>
<sequence>MKEDPLAPREGPPCPPPLTSLRRDPAGGPIDAWGGSLRGGPVLVACAHGTRSPTGRRLVAELALAARTLRPGLVTTAAFVDVQPPTVADVVAGLAGGGRPSVVVPLLLSGGYHVHVDIARAVHEHAAARAARPLGPDPRLVAVLHDRLLGAGADPDDPATAVVLAAAGSSDPRSVADVEATAAALQERWTGPVTTGYGSAARPPVPDAVAAARTTGARRVVLAAYLLAPGHFHDKLGGAGADTVTAPLLPDDRVAAVLLDRYDAAVAGWSA</sequence>
<name>A0A1H3BJX6_9ACTN</name>
<dbReference type="InterPro" id="IPR050963">
    <property type="entry name" value="Sirohydro_Cobaltochel/CbiX"/>
</dbReference>
<dbReference type="Gene3D" id="3.40.50.1400">
    <property type="match status" value="2"/>
</dbReference>
<dbReference type="CDD" id="cd03414">
    <property type="entry name" value="CbiX_SirB_C"/>
    <property type="match status" value="1"/>
</dbReference>
<proteinExistence type="predicted"/>
<keyword evidence="5" id="KW-1185">Reference proteome</keyword>